<evidence type="ECO:0000313" key="2">
    <source>
        <dbReference type="Proteomes" id="UP001060085"/>
    </source>
</evidence>
<comment type="caution">
    <text evidence="1">The sequence shown here is derived from an EMBL/GenBank/DDBJ whole genome shotgun (WGS) entry which is preliminary data.</text>
</comment>
<keyword evidence="2" id="KW-1185">Reference proteome</keyword>
<accession>A0ACC0B547</accession>
<proteinExistence type="predicted"/>
<protein>
    <submittedName>
        <fullName evidence="1">Uncharacterized protein</fullName>
    </submittedName>
</protein>
<dbReference type="Proteomes" id="UP001060085">
    <property type="component" value="Linkage Group LG04"/>
</dbReference>
<gene>
    <name evidence="1" type="ORF">M9H77_17626</name>
</gene>
<sequence length="149" mass="17119">MTVATIRASFLPSLIKGLLISHKLEVVEKCYVYHFVSSQSSNIVFKTEHWTNDCVVEPCHPREYRHSGFWRVRHTTMDYRLAAILEQGIENMADGGVKSMEEIQRSQTASLHSMENQIELLAKMIVNRLLSSLPNTMKRISKEQAERSP</sequence>
<organism evidence="1 2">
    <name type="scientific">Catharanthus roseus</name>
    <name type="common">Madagascar periwinkle</name>
    <name type="synonym">Vinca rosea</name>
    <dbReference type="NCBI Taxonomy" id="4058"/>
    <lineage>
        <taxon>Eukaryota</taxon>
        <taxon>Viridiplantae</taxon>
        <taxon>Streptophyta</taxon>
        <taxon>Embryophyta</taxon>
        <taxon>Tracheophyta</taxon>
        <taxon>Spermatophyta</taxon>
        <taxon>Magnoliopsida</taxon>
        <taxon>eudicotyledons</taxon>
        <taxon>Gunneridae</taxon>
        <taxon>Pentapetalae</taxon>
        <taxon>asterids</taxon>
        <taxon>lamiids</taxon>
        <taxon>Gentianales</taxon>
        <taxon>Apocynaceae</taxon>
        <taxon>Rauvolfioideae</taxon>
        <taxon>Vinceae</taxon>
        <taxon>Catharanthinae</taxon>
        <taxon>Catharanthus</taxon>
    </lineage>
</organism>
<reference evidence="2" key="1">
    <citation type="journal article" date="2023" name="Nat. Plants">
        <title>Single-cell RNA sequencing provides a high-resolution roadmap for understanding the multicellular compartmentation of specialized metabolism.</title>
        <authorList>
            <person name="Sun S."/>
            <person name="Shen X."/>
            <person name="Li Y."/>
            <person name="Li Y."/>
            <person name="Wang S."/>
            <person name="Li R."/>
            <person name="Zhang H."/>
            <person name="Shen G."/>
            <person name="Guo B."/>
            <person name="Wei J."/>
            <person name="Xu J."/>
            <person name="St-Pierre B."/>
            <person name="Chen S."/>
            <person name="Sun C."/>
        </authorList>
    </citation>
    <scope>NUCLEOTIDE SEQUENCE [LARGE SCALE GENOMIC DNA]</scope>
</reference>
<evidence type="ECO:0000313" key="1">
    <source>
        <dbReference type="EMBL" id="KAI5667773.1"/>
    </source>
</evidence>
<name>A0ACC0B547_CATRO</name>
<dbReference type="EMBL" id="CM044704">
    <property type="protein sequence ID" value="KAI5667773.1"/>
    <property type="molecule type" value="Genomic_DNA"/>
</dbReference>